<organism evidence="1 4">
    <name type="scientific">Vanilla planifolia</name>
    <name type="common">Vanilla</name>
    <dbReference type="NCBI Taxonomy" id="51239"/>
    <lineage>
        <taxon>Eukaryota</taxon>
        <taxon>Viridiplantae</taxon>
        <taxon>Streptophyta</taxon>
        <taxon>Embryophyta</taxon>
        <taxon>Tracheophyta</taxon>
        <taxon>Spermatophyta</taxon>
        <taxon>Magnoliopsida</taxon>
        <taxon>Liliopsida</taxon>
        <taxon>Asparagales</taxon>
        <taxon>Orchidaceae</taxon>
        <taxon>Vanilloideae</taxon>
        <taxon>Vanilleae</taxon>
        <taxon>Vanilla</taxon>
    </lineage>
</organism>
<sequence>MSQLYRRCCHWSIVFAAEEVVAGSGSHLKTTGRYRFPVIDEPILGFSHSSRLSSSHLLLKRVFSHHLLFDDSRAPAEDFAKHGVRRGFYRDIIFAIEELRDDDLHLSTNAIHCC</sequence>
<accession>A0A835P317</accession>
<dbReference type="EMBL" id="JADCNL010000632">
    <property type="protein sequence ID" value="KAG0445930.1"/>
    <property type="molecule type" value="Genomic_DNA"/>
</dbReference>
<proteinExistence type="predicted"/>
<evidence type="ECO:0000313" key="4">
    <source>
        <dbReference type="Proteomes" id="UP000639772"/>
    </source>
</evidence>
<protein>
    <submittedName>
        <fullName evidence="1">Uncharacterized protein</fullName>
    </submittedName>
</protein>
<dbReference type="EMBL" id="JADCNM010000633">
    <property type="protein sequence ID" value="KAG0445925.1"/>
    <property type="molecule type" value="Genomic_DNA"/>
</dbReference>
<evidence type="ECO:0000313" key="3">
    <source>
        <dbReference type="Proteomes" id="UP000636800"/>
    </source>
</evidence>
<name>A0A835P317_VANPL</name>
<comment type="caution">
    <text evidence="1">The sequence shown here is derived from an EMBL/GenBank/DDBJ whole genome shotgun (WGS) entry which is preliminary data.</text>
</comment>
<dbReference type="AlphaFoldDB" id="A0A835P317"/>
<keyword evidence="3" id="KW-1185">Reference proteome</keyword>
<evidence type="ECO:0000313" key="1">
    <source>
        <dbReference type="EMBL" id="KAG0445925.1"/>
    </source>
</evidence>
<gene>
    <name evidence="2" type="ORF">HPP92_029081</name>
    <name evidence="1" type="ORF">HPP92_029092</name>
</gene>
<dbReference type="Proteomes" id="UP000636800">
    <property type="component" value="Unassembled WGS sequence"/>
</dbReference>
<reference evidence="3 4" key="1">
    <citation type="journal article" date="2020" name="Nat. Food">
        <title>A phased Vanilla planifolia genome enables genetic improvement of flavour and production.</title>
        <authorList>
            <person name="Hasing T."/>
            <person name="Tang H."/>
            <person name="Brym M."/>
            <person name="Khazi F."/>
            <person name="Huang T."/>
            <person name="Chambers A.H."/>
        </authorList>
    </citation>
    <scope>NUCLEOTIDE SEQUENCE [LARGE SCALE GENOMIC DNA]</scope>
    <source>
        <tissue evidence="1">Leaf</tissue>
    </source>
</reference>
<dbReference type="Proteomes" id="UP000639772">
    <property type="component" value="Unassembled WGS sequence"/>
</dbReference>
<evidence type="ECO:0000313" key="2">
    <source>
        <dbReference type="EMBL" id="KAG0445930.1"/>
    </source>
</evidence>